<dbReference type="OrthoDB" id="5291305at2"/>
<dbReference type="PATRIC" id="fig|52689.4.peg.256"/>
<dbReference type="InterPro" id="IPR002826">
    <property type="entry name" value="MptE-like"/>
</dbReference>
<comment type="caution">
    <text evidence="2">The sequence shown here is derived from an EMBL/GenBank/DDBJ whole genome shotgun (WGS) entry which is preliminary data.</text>
</comment>
<evidence type="ECO:0000313" key="2">
    <source>
        <dbReference type="EMBL" id="KNZ42655.1"/>
    </source>
</evidence>
<protein>
    <recommendedName>
        <fullName evidence="1">6-hydroxymethylpterin diphosphokinase MptE-like domain-containing protein</fullName>
    </recommendedName>
</protein>
<sequence length="628" mass="72116">MLADNIIFLKKNYPEIYNALKKNEESADQNSITQEDTRSSHKTLKVKQAEKFLYLHSKYDPIHEAEAIIDKLEEREDIDDKTHVVFYGLGLGYHIDAFVRRFPDTTFSLYEPSIEVFQHFLSLENINNLPMKKIHTIQCEYKPEAMDEFFNKLLSNTDEKTVIMDLPIYQSIFKEQYILFFDGFRAVVKSNRSSLNTNYAFKKRWVINSAINFKKVLNTPNIIIENNGVFKKKIAILVSAGPSLDYEIENLKLIKEKKLAHIFAVGSALNTLIHNNIYPDAMCTYDPLEENQAAFIKVNELNITTIPVIFGSSVGFETLQNYQGPKYHMITSQDTVSQFFLNLVNGEELVTVKDAPSIAVVTLELLHKLEFDQVILVGQNLAYKDGKHYAEGIDYQITIDKERDEHLIKAVDVSGDAILTSESFNSMRKQIEATIKNFDMVVINTTLGGAHIEGTQFMPMSDVISKKLKASILVGDEFKNILQSEIYDKVYLKVQLVKMTKAYESYQRLLTLLKQQLIKVDELVVNKNTKQSSLMYQKLDSLLVKLEANEFGKVFALPMNRVEHELLAINVQRIKINKNELKKIRELIAYVDPFINLLSCDSQLNQKIMEILTESIGSIFSEDQKKKF</sequence>
<feature type="domain" description="6-hydroxymethylpterin diphosphokinase MptE-like" evidence="1">
    <location>
        <begin position="210"/>
        <end position="385"/>
    </location>
</feature>
<evidence type="ECO:0000313" key="3">
    <source>
        <dbReference type="Proteomes" id="UP000036873"/>
    </source>
</evidence>
<dbReference type="STRING" id="52689.AKG39_05825"/>
<accession>A0A0L6U4B1</accession>
<name>A0A0L6U4B1_9FIRM</name>
<dbReference type="Proteomes" id="UP000036873">
    <property type="component" value="Unassembled WGS sequence"/>
</dbReference>
<reference evidence="3" key="1">
    <citation type="submission" date="2015-07" db="EMBL/GenBank/DDBJ databases">
        <title>Draft genome sequence of Acetobacterium bakii DSM 8293, a potential psychrophilic chemical producer through syngas fermentation.</title>
        <authorList>
            <person name="Song Y."/>
            <person name="Hwang S."/>
            <person name="Cho B.-K."/>
        </authorList>
    </citation>
    <scope>NUCLEOTIDE SEQUENCE [LARGE SCALE GENOMIC DNA]</scope>
    <source>
        <strain evidence="3">DSM 8239</strain>
    </source>
</reference>
<proteinExistence type="predicted"/>
<keyword evidence="3" id="KW-1185">Reference proteome</keyword>
<dbReference type="PANTHER" id="PTHR41786">
    <property type="entry name" value="MOTILITY ACCESSORY FACTOR MAF"/>
    <property type="match status" value="1"/>
</dbReference>
<organism evidence="2 3">
    <name type="scientific">Acetobacterium bakii</name>
    <dbReference type="NCBI Taxonomy" id="52689"/>
    <lineage>
        <taxon>Bacteria</taxon>
        <taxon>Bacillati</taxon>
        <taxon>Bacillota</taxon>
        <taxon>Clostridia</taxon>
        <taxon>Eubacteriales</taxon>
        <taxon>Eubacteriaceae</taxon>
        <taxon>Acetobacterium</taxon>
    </lineage>
</organism>
<gene>
    <name evidence="2" type="ORF">AKG39_05825</name>
</gene>
<dbReference type="PANTHER" id="PTHR41786:SF1">
    <property type="entry name" value="6-HYDROXYMETHYLPTERIN DIPHOSPHOKINASE MPTE-LIKE DOMAIN-CONTAINING PROTEIN"/>
    <property type="match status" value="1"/>
</dbReference>
<dbReference type="Pfam" id="PF01973">
    <property type="entry name" value="MptE-like"/>
    <property type="match status" value="1"/>
</dbReference>
<dbReference type="RefSeq" id="WP_050739422.1">
    <property type="nucleotide sequence ID" value="NZ_LGYO01000011.1"/>
</dbReference>
<dbReference type="EMBL" id="LGYO01000011">
    <property type="protein sequence ID" value="KNZ42655.1"/>
    <property type="molecule type" value="Genomic_DNA"/>
</dbReference>
<evidence type="ECO:0000259" key="1">
    <source>
        <dbReference type="Pfam" id="PF01973"/>
    </source>
</evidence>
<dbReference type="AlphaFoldDB" id="A0A0L6U4B1"/>